<evidence type="ECO:0000313" key="5">
    <source>
        <dbReference type="EMBL" id="CAD5211226.1"/>
    </source>
</evidence>
<feature type="region of interest" description="Disordered" evidence="3">
    <location>
        <begin position="221"/>
        <end position="247"/>
    </location>
</feature>
<dbReference type="InterPro" id="IPR019607">
    <property type="entry name" value="Putative_zinc-finger_domain"/>
</dbReference>
<feature type="region of interest" description="Disordered" evidence="3">
    <location>
        <begin position="1"/>
        <end position="25"/>
    </location>
</feature>
<keyword evidence="1" id="KW-0863">Zinc-finger</keyword>
<dbReference type="InterPro" id="IPR000571">
    <property type="entry name" value="Znf_CCCH"/>
</dbReference>
<proteinExistence type="predicted"/>
<organism evidence="5 6">
    <name type="scientific">Bursaphelenchus okinawaensis</name>
    <dbReference type="NCBI Taxonomy" id="465554"/>
    <lineage>
        <taxon>Eukaryota</taxon>
        <taxon>Metazoa</taxon>
        <taxon>Ecdysozoa</taxon>
        <taxon>Nematoda</taxon>
        <taxon>Chromadorea</taxon>
        <taxon>Rhabditida</taxon>
        <taxon>Tylenchina</taxon>
        <taxon>Tylenchomorpha</taxon>
        <taxon>Aphelenchoidea</taxon>
        <taxon>Aphelenchoididae</taxon>
        <taxon>Bursaphelenchus</taxon>
    </lineage>
</organism>
<comment type="caution">
    <text evidence="5">The sequence shown here is derived from an EMBL/GenBank/DDBJ whole genome shotgun (WGS) entry which is preliminary data.</text>
</comment>
<keyword evidence="6" id="KW-1185">Reference proteome</keyword>
<feature type="coiled-coil region" evidence="2">
    <location>
        <begin position="262"/>
        <end position="317"/>
    </location>
</feature>
<dbReference type="AlphaFoldDB" id="A0A811K624"/>
<feature type="region of interest" description="Disordered" evidence="3">
    <location>
        <begin position="42"/>
        <end position="196"/>
    </location>
</feature>
<dbReference type="OrthoDB" id="5838988at2759"/>
<dbReference type="Pfam" id="PF10650">
    <property type="entry name" value="zf-C3H1"/>
    <property type="match status" value="1"/>
</dbReference>
<keyword evidence="1" id="KW-0479">Metal-binding</keyword>
<dbReference type="Proteomes" id="UP000783686">
    <property type="component" value="Unassembled WGS sequence"/>
</dbReference>
<keyword evidence="2" id="KW-0175">Coiled coil</keyword>
<dbReference type="GO" id="GO:0008270">
    <property type="term" value="F:zinc ion binding"/>
    <property type="evidence" value="ECO:0007669"/>
    <property type="project" value="UniProtKB-KW"/>
</dbReference>
<protein>
    <recommendedName>
        <fullName evidence="4">C3H1-type domain-containing protein</fullName>
    </recommendedName>
</protein>
<dbReference type="EMBL" id="CAJFCW020000002">
    <property type="protein sequence ID" value="CAG9092953.1"/>
    <property type="molecule type" value="Genomic_DNA"/>
</dbReference>
<dbReference type="PROSITE" id="PS50103">
    <property type="entry name" value="ZF_C3H1"/>
    <property type="match status" value="1"/>
</dbReference>
<feature type="compositionally biased region" description="Pro residues" evidence="3">
    <location>
        <begin position="146"/>
        <end position="171"/>
    </location>
</feature>
<reference evidence="5" key="1">
    <citation type="submission" date="2020-09" db="EMBL/GenBank/DDBJ databases">
        <authorList>
            <person name="Kikuchi T."/>
        </authorList>
    </citation>
    <scope>NUCLEOTIDE SEQUENCE</scope>
    <source>
        <strain evidence="5">SH1</strain>
    </source>
</reference>
<feature type="compositionally biased region" description="Basic residues" evidence="3">
    <location>
        <begin position="45"/>
        <end position="58"/>
    </location>
</feature>
<accession>A0A811K624</accession>
<feature type="domain" description="C3H1-type" evidence="4">
    <location>
        <begin position="564"/>
        <end position="590"/>
    </location>
</feature>
<feature type="compositionally biased region" description="Acidic residues" evidence="3">
    <location>
        <begin position="7"/>
        <end position="17"/>
    </location>
</feature>
<dbReference type="Proteomes" id="UP000614601">
    <property type="component" value="Unassembled WGS sequence"/>
</dbReference>
<name>A0A811K624_9BILA</name>
<feature type="compositionally biased region" description="Acidic residues" evidence="3">
    <location>
        <begin position="233"/>
        <end position="247"/>
    </location>
</feature>
<sequence length="625" mass="72020">MSNVEKEEGEIESESEDSDHFSIEEQRIDQFCEEVYRVRDEIMRSKSKNKKNHKKSKSDKRSHEGSSKSSLTAKDNYEVVNMDIESPPMLDADDEEERALREMLLQQVMKKRGKVDRHEAKTSKLASSKSSKESPVKSNSDTGQRFPPPLSPPQMLLPPPPIPPPSLPPPASELIMIDQVSDNSDYEPYSPKPCKAPIISEQEDQEVVLNFVQPVQHNVDFAEEESPRSPEQLSEEDFLSSELDETEDEVFDDELTDFEIDLDEEKEMITTNKKELLKAQKRYKLSLQDYSTAKRNIEKLKEELANQERKLFVYAERCMEMAEKINVLGEKCHISTTDYLSKVHLERAKWKMKVNKVAQDTKTKVKKRVKRIFKGRVIKPKVIPLVNVTPKTVARASRIKELRKRAVSVREEKRKVLKETRTVQKTLRTENETVASTLQQDVITSSTELSLDITEIMPGTSDAKSIESQLLERLIKKTRQRSITKTLRTNKDNNLNNMLVHTQSPSSTLHQAGEEVVEDPSPSVNVDGIDKALRNPLIRMRSYRLYPFFPFQHITHPSISSYVRPDVPLCPFELNGLCKDDQCQWQHDQDMRISEHDIIKEMISFYPQICPSNTSIGTNRDKFIY</sequence>
<keyword evidence="1" id="KW-0862">Zinc</keyword>
<evidence type="ECO:0000256" key="2">
    <source>
        <dbReference type="SAM" id="Coils"/>
    </source>
</evidence>
<gene>
    <name evidence="5" type="ORF">BOKJ2_LOCUS3588</name>
</gene>
<evidence type="ECO:0000256" key="3">
    <source>
        <dbReference type="SAM" id="MobiDB-lite"/>
    </source>
</evidence>
<dbReference type="EMBL" id="CAJFDH010000002">
    <property type="protein sequence ID" value="CAD5211226.1"/>
    <property type="molecule type" value="Genomic_DNA"/>
</dbReference>
<feature type="zinc finger region" description="C3H1-type" evidence="1">
    <location>
        <begin position="564"/>
        <end position="590"/>
    </location>
</feature>
<evidence type="ECO:0000259" key="4">
    <source>
        <dbReference type="PROSITE" id="PS50103"/>
    </source>
</evidence>
<evidence type="ECO:0000256" key="1">
    <source>
        <dbReference type="PROSITE-ProRule" id="PRU00723"/>
    </source>
</evidence>
<evidence type="ECO:0000313" key="6">
    <source>
        <dbReference type="Proteomes" id="UP000614601"/>
    </source>
</evidence>